<dbReference type="EMBL" id="GBRH01215014">
    <property type="protein sequence ID" value="JAD82881.1"/>
    <property type="molecule type" value="Transcribed_RNA"/>
</dbReference>
<accession>A0A0A9D4X0</accession>
<name>A0A0A9D4X0_ARUDO</name>
<reference evidence="1" key="1">
    <citation type="submission" date="2014-09" db="EMBL/GenBank/DDBJ databases">
        <authorList>
            <person name="Magalhaes I.L.F."/>
            <person name="Oliveira U."/>
            <person name="Santos F.R."/>
            <person name="Vidigal T.H.D.A."/>
            <person name="Brescovit A.D."/>
            <person name="Santos A.J."/>
        </authorList>
    </citation>
    <scope>NUCLEOTIDE SEQUENCE</scope>
    <source>
        <tissue evidence="1">Shoot tissue taken approximately 20 cm above the soil surface</tissue>
    </source>
</reference>
<protein>
    <submittedName>
        <fullName evidence="1">Uncharacterized protein</fullName>
    </submittedName>
</protein>
<organism evidence="1">
    <name type="scientific">Arundo donax</name>
    <name type="common">Giant reed</name>
    <name type="synonym">Donax arundinaceus</name>
    <dbReference type="NCBI Taxonomy" id="35708"/>
    <lineage>
        <taxon>Eukaryota</taxon>
        <taxon>Viridiplantae</taxon>
        <taxon>Streptophyta</taxon>
        <taxon>Embryophyta</taxon>
        <taxon>Tracheophyta</taxon>
        <taxon>Spermatophyta</taxon>
        <taxon>Magnoliopsida</taxon>
        <taxon>Liliopsida</taxon>
        <taxon>Poales</taxon>
        <taxon>Poaceae</taxon>
        <taxon>PACMAD clade</taxon>
        <taxon>Arundinoideae</taxon>
        <taxon>Arundineae</taxon>
        <taxon>Arundo</taxon>
    </lineage>
</organism>
<proteinExistence type="predicted"/>
<dbReference type="AlphaFoldDB" id="A0A0A9D4X0"/>
<evidence type="ECO:0000313" key="1">
    <source>
        <dbReference type="EMBL" id="JAD82881.1"/>
    </source>
</evidence>
<sequence length="70" mass="8055">MFNFWCFILQRRGGRANLSHAHFLHRRWVDDGHWNNVVVSKATFPVTVLLTIGAPVQTAMDQANDRMESS</sequence>
<reference evidence="1" key="2">
    <citation type="journal article" date="2015" name="Data Brief">
        <title>Shoot transcriptome of the giant reed, Arundo donax.</title>
        <authorList>
            <person name="Barrero R.A."/>
            <person name="Guerrero F.D."/>
            <person name="Moolhuijzen P."/>
            <person name="Goolsby J.A."/>
            <person name="Tidwell J."/>
            <person name="Bellgard S.E."/>
            <person name="Bellgard M.I."/>
        </authorList>
    </citation>
    <scope>NUCLEOTIDE SEQUENCE</scope>
    <source>
        <tissue evidence="1">Shoot tissue taken approximately 20 cm above the soil surface</tissue>
    </source>
</reference>